<evidence type="ECO:0000259" key="8">
    <source>
        <dbReference type="Pfam" id="PF13742"/>
    </source>
</evidence>
<keyword evidence="1 5" id="KW-0963">Cytoplasm</keyword>
<sequence length="494" mass="54911">MNKFTVTELTRTVKQLLEGTFKDNIAVKGEISSFSVSPAGHLYFVLKDEKSQIKCVMFKGSAATMRDYNPKNGDSVEAIGELTVYEAGGNYQLLVKRMDYDSVGLFWKLFEEVKRKLEAEGLFDEERKRPIPMLPKRAAVVTSATGAAIKDFLVTMKNMGGVFAVDVWSVPVQGKDAIAPIVKALNTAGAMTGRYDVLVLMRGGGSLEDLAVFNEEAVARALSACAVPTVSAIGHERDFSICDFAADLRVATPTAAAAQLSAGYVSSVRDIENHKKRISELVLNRFYQQVQRLDMLQASVIASSPSHRINRDRQRLAFLEKSLFSDFREIIRQKGTHLSEMTGILQSLSPSARTEKDRRKLDGLLSVMREQTLKNVSQSSARADRLNARISVLSPMRRAERYMNAVERLNDRLVTSAEKRTAENKARLEPLMAKLAALNPDNLLEKGYARVSLNKRAVKSVFDVTLQDELEIRLKDGYINSFVTGRKVSEEKDG</sequence>
<comment type="subcellular location">
    <subcellularLocation>
        <location evidence="5 6">Cytoplasm</location>
    </subcellularLocation>
</comment>
<keyword evidence="10" id="KW-1185">Reference proteome</keyword>
<dbReference type="InterPro" id="IPR025824">
    <property type="entry name" value="OB-fold_nuc-bd_dom"/>
</dbReference>
<evidence type="ECO:0000256" key="1">
    <source>
        <dbReference type="ARBA" id="ARBA00022490"/>
    </source>
</evidence>
<keyword evidence="4 5" id="KW-0269">Exonuclease</keyword>
<gene>
    <name evidence="5" type="primary">xseA</name>
    <name evidence="9" type="ORF">C8D98_1405</name>
</gene>
<name>A0A4R1KBJ2_9BACT</name>
<dbReference type="GO" id="GO:0009318">
    <property type="term" value="C:exodeoxyribonuclease VII complex"/>
    <property type="evidence" value="ECO:0007669"/>
    <property type="project" value="UniProtKB-UniRule"/>
</dbReference>
<comment type="catalytic activity">
    <reaction evidence="5 6">
        <text>Exonucleolytic cleavage in either 5'- to 3'- or 3'- to 5'-direction to yield nucleoside 5'-phosphates.</text>
        <dbReference type="EC" id="3.1.11.6"/>
    </reaction>
</comment>
<evidence type="ECO:0000256" key="3">
    <source>
        <dbReference type="ARBA" id="ARBA00022801"/>
    </source>
</evidence>
<dbReference type="PANTHER" id="PTHR30008">
    <property type="entry name" value="EXODEOXYRIBONUCLEASE 7 LARGE SUBUNIT"/>
    <property type="match status" value="1"/>
</dbReference>
<keyword evidence="2 5" id="KW-0540">Nuclease</keyword>
<evidence type="ECO:0000256" key="4">
    <source>
        <dbReference type="ARBA" id="ARBA00022839"/>
    </source>
</evidence>
<dbReference type="Pfam" id="PF13742">
    <property type="entry name" value="tRNA_anti_2"/>
    <property type="match status" value="1"/>
</dbReference>
<evidence type="ECO:0000313" key="10">
    <source>
        <dbReference type="Proteomes" id="UP000294614"/>
    </source>
</evidence>
<comment type="function">
    <text evidence="5">Bidirectionally degrades single-stranded DNA into large acid-insoluble oligonucleotides, which are then degraded further into small acid-soluble oligonucleotides.</text>
</comment>
<reference evidence="9 10" key="1">
    <citation type="submission" date="2019-03" db="EMBL/GenBank/DDBJ databases">
        <title>Genomic Encyclopedia of Type Strains, Phase IV (KMG-IV): sequencing the most valuable type-strain genomes for metagenomic binning, comparative biology and taxonomic classification.</title>
        <authorList>
            <person name="Goeker M."/>
        </authorList>
    </citation>
    <scope>NUCLEOTIDE SEQUENCE [LARGE SCALE GENOMIC DNA]</scope>
    <source>
        <strain evidence="9 10">DSM 24984</strain>
    </source>
</reference>
<dbReference type="EMBL" id="SMGG01000004">
    <property type="protein sequence ID" value="TCK60529.1"/>
    <property type="molecule type" value="Genomic_DNA"/>
</dbReference>
<dbReference type="Gene3D" id="2.40.50.1010">
    <property type="match status" value="1"/>
</dbReference>
<proteinExistence type="inferred from homology"/>
<dbReference type="Pfam" id="PF02601">
    <property type="entry name" value="Exonuc_VII_L"/>
    <property type="match status" value="1"/>
</dbReference>
<dbReference type="CDD" id="cd04489">
    <property type="entry name" value="ExoVII_LU_OBF"/>
    <property type="match status" value="1"/>
</dbReference>
<comment type="caution">
    <text evidence="9">The sequence shown here is derived from an EMBL/GenBank/DDBJ whole genome shotgun (WGS) entry which is preliminary data.</text>
</comment>
<accession>A0A4R1KBJ2</accession>
<dbReference type="InterPro" id="IPR020579">
    <property type="entry name" value="Exonuc_VII_lsu_C"/>
</dbReference>
<dbReference type="RefSeq" id="WP_132873306.1">
    <property type="nucleotide sequence ID" value="NZ_JBLJBI010000146.1"/>
</dbReference>
<feature type="domain" description="OB-fold nucleic acid binding" evidence="8">
    <location>
        <begin position="4"/>
        <end position="99"/>
    </location>
</feature>
<dbReference type="InterPro" id="IPR003753">
    <property type="entry name" value="Exonuc_VII_L"/>
</dbReference>
<keyword evidence="3 5" id="KW-0378">Hydrolase</keyword>
<dbReference type="HAMAP" id="MF_00378">
    <property type="entry name" value="Exonuc_7_L"/>
    <property type="match status" value="1"/>
</dbReference>
<comment type="subunit">
    <text evidence="5">Heterooligomer composed of large and small subunits.</text>
</comment>
<evidence type="ECO:0000259" key="7">
    <source>
        <dbReference type="Pfam" id="PF02601"/>
    </source>
</evidence>
<dbReference type="Proteomes" id="UP000294614">
    <property type="component" value="Unassembled WGS sequence"/>
</dbReference>
<dbReference type="NCBIfam" id="TIGR00237">
    <property type="entry name" value="xseA"/>
    <property type="match status" value="1"/>
</dbReference>
<evidence type="ECO:0000256" key="2">
    <source>
        <dbReference type="ARBA" id="ARBA00022722"/>
    </source>
</evidence>
<dbReference type="GO" id="GO:0003676">
    <property type="term" value="F:nucleic acid binding"/>
    <property type="evidence" value="ECO:0007669"/>
    <property type="project" value="InterPro"/>
</dbReference>
<evidence type="ECO:0000256" key="6">
    <source>
        <dbReference type="RuleBase" id="RU004355"/>
    </source>
</evidence>
<evidence type="ECO:0000256" key="5">
    <source>
        <dbReference type="HAMAP-Rule" id="MF_00378"/>
    </source>
</evidence>
<feature type="domain" description="Exonuclease VII large subunit C-terminal" evidence="7">
    <location>
        <begin position="122"/>
        <end position="398"/>
    </location>
</feature>
<evidence type="ECO:0000313" key="9">
    <source>
        <dbReference type="EMBL" id="TCK60529.1"/>
    </source>
</evidence>
<dbReference type="PANTHER" id="PTHR30008:SF0">
    <property type="entry name" value="EXODEOXYRIBONUCLEASE 7 LARGE SUBUNIT"/>
    <property type="match status" value="1"/>
</dbReference>
<dbReference type="GO" id="GO:0006308">
    <property type="term" value="P:DNA catabolic process"/>
    <property type="evidence" value="ECO:0007669"/>
    <property type="project" value="UniProtKB-UniRule"/>
</dbReference>
<dbReference type="EC" id="3.1.11.6" evidence="5"/>
<protein>
    <recommendedName>
        <fullName evidence="5">Exodeoxyribonuclease 7 large subunit</fullName>
        <ecNumber evidence="5">3.1.11.6</ecNumber>
    </recommendedName>
    <alternativeName>
        <fullName evidence="5">Exodeoxyribonuclease VII large subunit</fullName>
        <shortName evidence="5">Exonuclease VII large subunit</shortName>
    </alternativeName>
</protein>
<dbReference type="GO" id="GO:0005737">
    <property type="term" value="C:cytoplasm"/>
    <property type="evidence" value="ECO:0007669"/>
    <property type="project" value="UniProtKB-SubCell"/>
</dbReference>
<organism evidence="9 10">
    <name type="scientific">Seleniivibrio woodruffii</name>
    <dbReference type="NCBI Taxonomy" id="1078050"/>
    <lineage>
        <taxon>Bacteria</taxon>
        <taxon>Pseudomonadati</taxon>
        <taxon>Deferribacterota</taxon>
        <taxon>Deferribacteres</taxon>
        <taxon>Deferribacterales</taxon>
        <taxon>Geovibrionaceae</taxon>
        <taxon>Seleniivibrio</taxon>
    </lineage>
</organism>
<comment type="similarity">
    <text evidence="5 6">Belongs to the XseA family.</text>
</comment>
<dbReference type="AlphaFoldDB" id="A0A4R1KBJ2"/>
<dbReference type="OrthoDB" id="9802795at2"/>
<dbReference type="GO" id="GO:0008855">
    <property type="term" value="F:exodeoxyribonuclease VII activity"/>
    <property type="evidence" value="ECO:0007669"/>
    <property type="project" value="UniProtKB-UniRule"/>
</dbReference>